<keyword evidence="8" id="KW-1185">Reference proteome</keyword>
<organism evidence="7 8">
    <name type="scientific">Desulforamulus reducens (strain ATCC BAA-1160 / DSM 100696 / MI-1)</name>
    <name type="common">Desulfotomaculum reducens</name>
    <dbReference type="NCBI Taxonomy" id="349161"/>
    <lineage>
        <taxon>Bacteria</taxon>
        <taxon>Bacillati</taxon>
        <taxon>Bacillota</taxon>
        <taxon>Clostridia</taxon>
        <taxon>Eubacteriales</taxon>
        <taxon>Peptococcaceae</taxon>
        <taxon>Desulforamulus</taxon>
    </lineage>
</organism>
<dbReference type="InterPro" id="IPR008949">
    <property type="entry name" value="Isoprenoid_synthase_dom_sf"/>
</dbReference>
<protein>
    <submittedName>
        <fullName evidence="7">Geranylgeranyl pyrophosphate synthase-like protein</fullName>
    </submittedName>
</protein>
<comment type="cofactor">
    <cofactor evidence="1">
        <name>Mg(2+)</name>
        <dbReference type="ChEBI" id="CHEBI:18420"/>
    </cofactor>
</comment>
<dbReference type="Gene3D" id="1.10.600.10">
    <property type="entry name" value="Farnesyl Diphosphate Synthase"/>
    <property type="match status" value="1"/>
</dbReference>
<feature type="transmembrane region" description="Helical" evidence="6">
    <location>
        <begin position="114"/>
        <end position="134"/>
    </location>
</feature>
<reference evidence="7 8" key="1">
    <citation type="submission" date="2007-03" db="EMBL/GenBank/DDBJ databases">
        <title>Complete sequence of Desulfotomaculum reducens MI-1.</title>
        <authorList>
            <consortium name="US DOE Joint Genome Institute"/>
            <person name="Copeland A."/>
            <person name="Lucas S."/>
            <person name="Lapidus A."/>
            <person name="Barry K."/>
            <person name="Detter J.C."/>
            <person name="Glavina del Rio T."/>
            <person name="Hammon N."/>
            <person name="Israni S."/>
            <person name="Dalin E."/>
            <person name="Tice H."/>
            <person name="Pitluck S."/>
            <person name="Sims D."/>
            <person name="Brettin T."/>
            <person name="Bruce D."/>
            <person name="Han C."/>
            <person name="Tapia R."/>
            <person name="Schmutz J."/>
            <person name="Larimer F."/>
            <person name="Land M."/>
            <person name="Hauser L."/>
            <person name="Kyrpides N."/>
            <person name="Kim E."/>
            <person name="Tebo B.M."/>
            <person name="Richardson P."/>
        </authorList>
    </citation>
    <scope>NUCLEOTIDE SEQUENCE [LARGE SCALE GENOMIC DNA]</scope>
    <source>
        <strain evidence="7 8">MI-1</strain>
    </source>
</reference>
<dbReference type="AlphaFoldDB" id="A4J6J6"/>
<dbReference type="RefSeq" id="WP_011878501.1">
    <property type="nucleotide sequence ID" value="NC_009253.1"/>
</dbReference>
<dbReference type="GO" id="GO:0008299">
    <property type="term" value="P:isoprenoid biosynthetic process"/>
    <property type="evidence" value="ECO:0007669"/>
    <property type="project" value="InterPro"/>
</dbReference>
<keyword evidence="4" id="KW-0479">Metal-binding</keyword>
<keyword evidence="3" id="KW-0808">Transferase</keyword>
<proteinExistence type="inferred from homology"/>
<evidence type="ECO:0000256" key="3">
    <source>
        <dbReference type="ARBA" id="ARBA00022679"/>
    </source>
</evidence>
<dbReference type="GO" id="GO:0004659">
    <property type="term" value="F:prenyltransferase activity"/>
    <property type="evidence" value="ECO:0007669"/>
    <property type="project" value="InterPro"/>
</dbReference>
<feature type="transmembrane region" description="Helical" evidence="6">
    <location>
        <begin position="140"/>
        <end position="161"/>
    </location>
</feature>
<keyword evidence="5" id="KW-0460">Magnesium</keyword>
<dbReference type="InterPro" id="IPR000092">
    <property type="entry name" value="Polyprenyl_synt"/>
</dbReference>
<accession>A4J6J6</accession>
<keyword evidence="6" id="KW-0472">Membrane</keyword>
<dbReference type="Pfam" id="PF00348">
    <property type="entry name" value="polyprenyl_synt"/>
    <property type="match status" value="1"/>
</dbReference>
<dbReference type="GO" id="GO:0046872">
    <property type="term" value="F:metal ion binding"/>
    <property type="evidence" value="ECO:0007669"/>
    <property type="project" value="UniProtKB-KW"/>
</dbReference>
<evidence type="ECO:0000313" key="8">
    <source>
        <dbReference type="Proteomes" id="UP000001556"/>
    </source>
</evidence>
<evidence type="ECO:0000256" key="6">
    <source>
        <dbReference type="SAM" id="Phobius"/>
    </source>
</evidence>
<dbReference type="Proteomes" id="UP000001556">
    <property type="component" value="Chromosome"/>
</dbReference>
<keyword evidence="6" id="KW-0812">Transmembrane</keyword>
<dbReference type="PANTHER" id="PTHR12001:SF69">
    <property type="entry name" value="ALL TRANS-POLYPRENYL-DIPHOSPHATE SYNTHASE PDSS1"/>
    <property type="match status" value="1"/>
</dbReference>
<dbReference type="HOGENOM" id="CLU_1632745_0_0_9"/>
<evidence type="ECO:0000256" key="2">
    <source>
        <dbReference type="ARBA" id="ARBA00006706"/>
    </source>
</evidence>
<dbReference type="KEGG" id="drm:Dred_2184"/>
<sequence>MQKNAIVATESQNASMLSIFNPIAKEMAEVEKSLVALFPSNHLLGSAHNLIIAGGKRIRPALVLLAGKQGLVNKQVMQLAIAVEILHLATLTHDDIIDNAATRRGKPAAHFNRAFLWSLPFGLLCTVITSQIHLENVKSITIGELIIISLVVLQSGLLAYIL</sequence>
<gene>
    <name evidence="7" type="ordered locus">Dred_2184</name>
</gene>
<dbReference type="PANTHER" id="PTHR12001">
    <property type="entry name" value="GERANYLGERANYL PYROPHOSPHATE SYNTHASE"/>
    <property type="match status" value="1"/>
</dbReference>
<evidence type="ECO:0000256" key="5">
    <source>
        <dbReference type="ARBA" id="ARBA00022842"/>
    </source>
</evidence>
<name>A4J6J6_DESRM</name>
<dbReference type="EMBL" id="CP000612">
    <property type="protein sequence ID" value="ABO50699.1"/>
    <property type="molecule type" value="Genomic_DNA"/>
</dbReference>
<evidence type="ECO:0000313" key="7">
    <source>
        <dbReference type="EMBL" id="ABO50699.1"/>
    </source>
</evidence>
<evidence type="ECO:0000256" key="4">
    <source>
        <dbReference type="ARBA" id="ARBA00022723"/>
    </source>
</evidence>
<dbReference type="STRING" id="349161.Dred_2184"/>
<comment type="similarity">
    <text evidence="2">Belongs to the FPP/GGPP synthase family.</text>
</comment>
<dbReference type="eggNOG" id="COG0142">
    <property type="taxonomic scope" value="Bacteria"/>
</dbReference>
<evidence type="ECO:0000256" key="1">
    <source>
        <dbReference type="ARBA" id="ARBA00001946"/>
    </source>
</evidence>
<dbReference type="SUPFAM" id="SSF48576">
    <property type="entry name" value="Terpenoid synthases"/>
    <property type="match status" value="1"/>
</dbReference>
<keyword evidence="6" id="KW-1133">Transmembrane helix</keyword>